<feature type="compositionally biased region" description="Acidic residues" evidence="11">
    <location>
        <begin position="319"/>
        <end position="328"/>
    </location>
</feature>
<accession>A0A0N5CPY4</accession>
<dbReference type="InterPro" id="IPR037685">
    <property type="entry name" value="RBP11"/>
</dbReference>
<evidence type="ECO:0000256" key="5">
    <source>
        <dbReference type="ARBA" id="ARBA00023163"/>
    </source>
</evidence>
<keyword evidence="4" id="KW-0240">DNA-directed RNA polymerase</keyword>
<evidence type="ECO:0000313" key="15">
    <source>
        <dbReference type="Proteomes" id="UP000276776"/>
    </source>
</evidence>
<dbReference type="PANTHER" id="PTHR13946:SF16">
    <property type="entry name" value="DNA-DIRECTED RNA POLYMERASE II SUBUNIT RPB11"/>
    <property type="match status" value="1"/>
</dbReference>
<evidence type="ECO:0000313" key="14">
    <source>
        <dbReference type="EMBL" id="VDM98159.1"/>
    </source>
</evidence>
<evidence type="ECO:0000259" key="12">
    <source>
        <dbReference type="Pfam" id="PF08574"/>
    </source>
</evidence>
<gene>
    <name evidence="14" type="ORF">TCLT_LOCUS2285</name>
</gene>
<comment type="similarity">
    <text evidence="2">Belongs to the IWR1/SLC7A6OS family.</text>
</comment>
<dbReference type="GO" id="GO:0006366">
    <property type="term" value="P:transcription by RNA polymerase II"/>
    <property type="evidence" value="ECO:0007669"/>
    <property type="project" value="InterPro"/>
</dbReference>
<evidence type="ECO:0000313" key="16">
    <source>
        <dbReference type="WBParaSite" id="TCLT_0000228401-mRNA-1"/>
    </source>
</evidence>
<feature type="domain" description="DNA-directed RNA polymerase RBP11-like dimerisation" evidence="13">
    <location>
        <begin position="31"/>
        <end position="103"/>
    </location>
</feature>
<dbReference type="HAMAP" id="MF_00261">
    <property type="entry name" value="RNApol_arch_Rpo11"/>
    <property type="match status" value="1"/>
</dbReference>
<dbReference type="InterPro" id="IPR022905">
    <property type="entry name" value="Rpo11-like"/>
</dbReference>
<evidence type="ECO:0000256" key="3">
    <source>
        <dbReference type="ARBA" id="ARBA00011730"/>
    </source>
</evidence>
<evidence type="ECO:0000256" key="11">
    <source>
        <dbReference type="SAM" id="MobiDB-lite"/>
    </source>
</evidence>
<keyword evidence="15" id="KW-1185">Reference proteome</keyword>
<evidence type="ECO:0000256" key="6">
    <source>
        <dbReference type="ARBA" id="ARBA00023242"/>
    </source>
</evidence>
<dbReference type="InterPro" id="IPR009025">
    <property type="entry name" value="RBP11-like_dimer"/>
</dbReference>
<dbReference type="GO" id="GO:0005665">
    <property type="term" value="C:RNA polymerase II, core complex"/>
    <property type="evidence" value="ECO:0007669"/>
    <property type="project" value="InterPro"/>
</dbReference>
<evidence type="ECO:0000256" key="1">
    <source>
        <dbReference type="ARBA" id="ARBA00004123"/>
    </source>
</evidence>
<dbReference type="InterPro" id="IPR008193">
    <property type="entry name" value="RNA_pol_Rpb11_13-16kDa_CS"/>
</dbReference>
<dbReference type="WBParaSite" id="TCLT_0000228401-mRNA-1">
    <property type="protein sequence ID" value="TCLT_0000228401-mRNA-1"/>
    <property type="gene ID" value="TCLT_0000228401"/>
</dbReference>
<comment type="function">
    <text evidence="7">DNA-dependent RNA polymerase catalyzes the transcription of DNA into RNA using the four ribonucleoside triphosphates as substrates. Component of RNA polymerase II which synthesizes mRNA precursors and many functional non-coding RNAs. Pol II is the central component of the basal RNA polymerase II transcription machinery. It is composed of mobile elements that move relative to each other. RPB11 is part of the core element with the central large cleft.</text>
</comment>
<comment type="subcellular location">
    <subcellularLocation>
        <location evidence="1">Nucleus</location>
    </subcellularLocation>
</comment>
<feature type="domain" description="Transcription factor Iwr1" evidence="12">
    <location>
        <begin position="260"/>
        <end position="321"/>
    </location>
</feature>
<dbReference type="SUPFAM" id="SSF55257">
    <property type="entry name" value="RBP11-like subunits of RNA polymerase"/>
    <property type="match status" value="1"/>
</dbReference>
<sequence>MNAPAAFESFLVFDGEKKIVVEKDTKVPNAAVFTVNKEDHTVGNLLKNQLLKDPQVLFAGYKCPHPLEHKFVLRVQTTSDTTPADALTSAITDLMAELSLFEERFRLQNRYLIPSISPSSTVFRVKRKRIADPHEALIISLKRSRKVLEEPIICFRASSSDLNVCLCAGHFQESPQCNIIDVDPSLSDVDVMSLDSQNGKETGRNIDDDSNSFLDLMKDAPCSTASSEQGFSQNSREAQVSKITLNGVPMNVINVDSGEDFTFDYYWSSKADGCVANEIKNVRIANREDLLMDYSELYDSDEDDDDDSNDEFNWRNDYPDEPEVDSDIDDFKDLYSDGDEFTGYLEKLHFYDSRYSEDESP</sequence>
<feature type="compositionally biased region" description="Acidic residues" evidence="11">
    <location>
        <begin position="298"/>
        <end position="310"/>
    </location>
</feature>
<evidence type="ECO:0000256" key="10">
    <source>
        <dbReference type="ARBA" id="ARBA00081587"/>
    </source>
</evidence>
<evidence type="ECO:0000259" key="13">
    <source>
        <dbReference type="Pfam" id="PF13656"/>
    </source>
</evidence>
<proteinExistence type="inferred from homology"/>
<dbReference type="Pfam" id="PF08574">
    <property type="entry name" value="Iwr1"/>
    <property type="match status" value="1"/>
</dbReference>
<dbReference type="InterPro" id="IPR036603">
    <property type="entry name" value="RBP11-like"/>
</dbReference>
<name>A0A0N5CPY4_THECL</name>
<keyword evidence="5" id="KW-0804">Transcription</keyword>
<comment type="subunit">
    <text evidence="3">Component of the RNA polymerase II (Pol II) complex consisting of 12 subunits.</text>
</comment>
<evidence type="ECO:0000256" key="7">
    <source>
        <dbReference type="ARBA" id="ARBA00025149"/>
    </source>
</evidence>
<dbReference type="Proteomes" id="UP000276776">
    <property type="component" value="Unassembled WGS sequence"/>
</dbReference>
<dbReference type="AlphaFoldDB" id="A0A0N5CPY4"/>
<protein>
    <recommendedName>
        <fullName evidence="9">Probable DNA-directed RNA polymerase II subunit RPB11</fullName>
    </recommendedName>
    <alternativeName>
        <fullName evidence="10">DNA-directed RNA polymerase II subunit J</fullName>
    </alternativeName>
</protein>
<comment type="similarity">
    <text evidence="8">Belongs to the archaeal Rpo11/eukaryotic RPB11/RPC19 RNA polymerase subunit family.</text>
</comment>
<dbReference type="EMBL" id="UYYF01000435">
    <property type="protein sequence ID" value="VDM98159.1"/>
    <property type="molecule type" value="Genomic_DNA"/>
</dbReference>
<dbReference type="STRING" id="103827.A0A0N5CPY4"/>
<reference evidence="16" key="1">
    <citation type="submission" date="2017-02" db="UniProtKB">
        <authorList>
            <consortium name="WormBaseParasite"/>
        </authorList>
    </citation>
    <scope>IDENTIFICATION</scope>
</reference>
<dbReference type="GO" id="GO:0003677">
    <property type="term" value="F:DNA binding"/>
    <property type="evidence" value="ECO:0007669"/>
    <property type="project" value="InterPro"/>
</dbReference>
<dbReference type="GO" id="GO:0003899">
    <property type="term" value="F:DNA-directed RNA polymerase activity"/>
    <property type="evidence" value="ECO:0007669"/>
    <property type="project" value="InterPro"/>
</dbReference>
<dbReference type="GO" id="GO:0046983">
    <property type="term" value="F:protein dimerization activity"/>
    <property type="evidence" value="ECO:0007669"/>
    <property type="project" value="InterPro"/>
</dbReference>
<dbReference type="Gene3D" id="3.30.1360.10">
    <property type="entry name" value="RNA polymerase, RBP11-like subunit"/>
    <property type="match status" value="1"/>
</dbReference>
<feature type="region of interest" description="Disordered" evidence="11">
    <location>
        <begin position="298"/>
        <end position="328"/>
    </location>
</feature>
<reference evidence="14 15" key="2">
    <citation type="submission" date="2018-11" db="EMBL/GenBank/DDBJ databases">
        <authorList>
            <consortium name="Pathogen Informatics"/>
        </authorList>
    </citation>
    <scope>NUCLEOTIDE SEQUENCE [LARGE SCALE GENOMIC DNA]</scope>
</reference>
<dbReference type="PROSITE" id="PS01154">
    <property type="entry name" value="RNA_POL_L_13KD"/>
    <property type="match status" value="1"/>
</dbReference>
<evidence type="ECO:0000256" key="2">
    <source>
        <dbReference type="ARBA" id="ARBA00010218"/>
    </source>
</evidence>
<dbReference type="OrthoDB" id="10248581at2759"/>
<evidence type="ECO:0000256" key="4">
    <source>
        <dbReference type="ARBA" id="ARBA00022478"/>
    </source>
</evidence>
<dbReference type="FunFam" id="3.30.1360.10:FF:000003">
    <property type="entry name" value="DNA-directed RNA polymerase II subunit RPB11"/>
    <property type="match status" value="1"/>
</dbReference>
<dbReference type="CDD" id="cd06926">
    <property type="entry name" value="RNAP_II_RPB11"/>
    <property type="match status" value="1"/>
</dbReference>
<dbReference type="Pfam" id="PF13656">
    <property type="entry name" value="RNA_pol_L_2"/>
    <property type="match status" value="1"/>
</dbReference>
<evidence type="ECO:0000256" key="8">
    <source>
        <dbReference type="ARBA" id="ARBA00025751"/>
    </source>
</evidence>
<evidence type="ECO:0000256" key="9">
    <source>
        <dbReference type="ARBA" id="ARBA00069461"/>
    </source>
</evidence>
<dbReference type="PANTHER" id="PTHR13946">
    <property type="entry name" value="DNA-DIRECTED RNA POLYMERASE I,II,III"/>
    <property type="match status" value="1"/>
</dbReference>
<keyword evidence="6" id="KW-0539">Nucleus</keyword>
<organism evidence="16">
    <name type="scientific">Thelazia callipaeda</name>
    <name type="common">Oriental eyeworm</name>
    <name type="synonym">Parasitic nematode</name>
    <dbReference type="NCBI Taxonomy" id="103827"/>
    <lineage>
        <taxon>Eukaryota</taxon>
        <taxon>Metazoa</taxon>
        <taxon>Ecdysozoa</taxon>
        <taxon>Nematoda</taxon>
        <taxon>Chromadorea</taxon>
        <taxon>Rhabditida</taxon>
        <taxon>Spirurina</taxon>
        <taxon>Spiruromorpha</taxon>
        <taxon>Thelazioidea</taxon>
        <taxon>Thelaziidae</taxon>
        <taxon>Thelazia</taxon>
    </lineage>
</organism>
<dbReference type="InterPro" id="IPR013883">
    <property type="entry name" value="TF_Iwr1_dom"/>
</dbReference>